<geneLocation type="mitochondrion" evidence="1"/>
<organism evidence="1">
    <name type="scientific">Utricularia reniformis</name>
    <dbReference type="NCBI Taxonomy" id="192314"/>
    <lineage>
        <taxon>Eukaryota</taxon>
        <taxon>Viridiplantae</taxon>
        <taxon>Streptophyta</taxon>
        <taxon>Embryophyta</taxon>
        <taxon>Tracheophyta</taxon>
        <taxon>Spermatophyta</taxon>
        <taxon>Magnoliopsida</taxon>
        <taxon>eudicotyledons</taxon>
        <taxon>Gunneridae</taxon>
        <taxon>Pentapetalae</taxon>
        <taxon>asterids</taxon>
        <taxon>lamiids</taxon>
        <taxon>Lamiales</taxon>
        <taxon>Lentibulariaceae</taxon>
        <taxon>Utricularia</taxon>
    </lineage>
</organism>
<protein>
    <submittedName>
        <fullName evidence="1">Uncharacterized protein</fullName>
    </submittedName>
</protein>
<proteinExistence type="predicted"/>
<dbReference type="AlphaFoldDB" id="A0A1Y0B236"/>
<name>A0A1Y0B236_9LAMI</name>
<sequence length="48" mass="5475">MRRKYSHLDVPNTSIVTKGFTTGEKKSTSFSMILLTLKILIPFFESPL</sequence>
<reference evidence="1" key="1">
    <citation type="submission" date="2017-03" db="EMBL/GenBank/DDBJ databases">
        <title>The mitochondrial genome of the carnivorous plant Utricularia reniformis (Lentibulariaceae): structure, comparative analysis and evolutionary landmarks.</title>
        <authorList>
            <person name="Silva S.R."/>
            <person name="Alvarenga D.O."/>
            <person name="Michael T.P."/>
            <person name="Miranda V.F.O."/>
            <person name="Varani A.M."/>
        </authorList>
    </citation>
    <scope>NUCLEOTIDE SEQUENCE</scope>
</reference>
<dbReference type="EMBL" id="KY774314">
    <property type="protein sequence ID" value="ART31502.1"/>
    <property type="molecule type" value="Genomic_DNA"/>
</dbReference>
<keyword evidence="1" id="KW-0496">Mitochondrion</keyword>
<evidence type="ECO:0000313" key="1">
    <source>
        <dbReference type="EMBL" id="ART31502.1"/>
    </source>
</evidence>
<accession>A0A1Y0B236</accession>
<gene>
    <name evidence="1" type="ORF">AEK19_MT1299</name>
</gene>